<dbReference type="EMBL" id="CAJNOQ010055414">
    <property type="protein sequence ID" value="CAF1660053.1"/>
    <property type="molecule type" value="Genomic_DNA"/>
</dbReference>
<gene>
    <name evidence="2" type="ORF">GPM918_LOCUS45948</name>
    <name evidence="3" type="ORF">SRO942_LOCUS49042</name>
</gene>
<feature type="region of interest" description="Disordered" evidence="1">
    <location>
        <begin position="1"/>
        <end position="29"/>
    </location>
</feature>
<keyword evidence="4" id="KW-1185">Reference proteome</keyword>
<feature type="compositionally biased region" description="Polar residues" evidence="1">
    <location>
        <begin position="1"/>
        <end position="18"/>
    </location>
</feature>
<evidence type="ECO:0000313" key="4">
    <source>
        <dbReference type="Proteomes" id="UP000663829"/>
    </source>
</evidence>
<dbReference type="AlphaFoldDB" id="A0A816F9Z5"/>
<dbReference type="EMBL" id="CAJOBC010129046">
    <property type="protein sequence ID" value="CAF4606067.1"/>
    <property type="molecule type" value="Genomic_DNA"/>
</dbReference>
<comment type="caution">
    <text evidence="2">The sequence shown here is derived from an EMBL/GenBank/DDBJ whole genome shotgun (WGS) entry which is preliminary data.</text>
</comment>
<name>A0A816F9Z5_9BILA</name>
<evidence type="ECO:0000313" key="2">
    <source>
        <dbReference type="EMBL" id="CAF1660053.1"/>
    </source>
</evidence>
<feature type="non-terminal residue" evidence="2">
    <location>
        <position position="126"/>
    </location>
</feature>
<evidence type="ECO:0008006" key="5">
    <source>
        <dbReference type="Google" id="ProtNLM"/>
    </source>
</evidence>
<dbReference type="OrthoDB" id="10044939at2759"/>
<protein>
    <recommendedName>
        <fullName evidence="5">BED-type domain-containing protein</fullName>
    </recommendedName>
</protein>
<dbReference type="Proteomes" id="UP000663829">
    <property type="component" value="Unassembled WGS sequence"/>
</dbReference>
<proteinExistence type="predicted"/>
<evidence type="ECO:0000313" key="3">
    <source>
        <dbReference type="EMBL" id="CAF4606067.1"/>
    </source>
</evidence>
<organism evidence="2 4">
    <name type="scientific">Didymodactylos carnosus</name>
    <dbReference type="NCBI Taxonomy" id="1234261"/>
    <lineage>
        <taxon>Eukaryota</taxon>
        <taxon>Metazoa</taxon>
        <taxon>Spiralia</taxon>
        <taxon>Gnathifera</taxon>
        <taxon>Rotifera</taxon>
        <taxon>Eurotatoria</taxon>
        <taxon>Bdelloidea</taxon>
        <taxon>Philodinida</taxon>
        <taxon>Philodinidae</taxon>
        <taxon>Didymodactylos</taxon>
    </lineage>
</organism>
<dbReference type="Proteomes" id="UP000681722">
    <property type="component" value="Unassembled WGS sequence"/>
</dbReference>
<accession>A0A816F9Z5</accession>
<reference evidence="2" key="1">
    <citation type="submission" date="2021-02" db="EMBL/GenBank/DDBJ databases">
        <authorList>
            <person name="Nowell W R."/>
        </authorList>
    </citation>
    <scope>NUCLEOTIDE SEQUENCE</scope>
</reference>
<evidence type="ECO:0000256" key="1">
    <source>
        <dbReference type="SAM" id="MobiDB-lite"/>
    </source>
</evidence>
<sequence length="126" mass="14565">MSNSPSSSTTRACSNSKDNTNDVADKYSTTSNFVRHMKRKHEFLYKEWSAKKNVNNDNKQRNIDDMIKQKTSKYSSIDPRQIKLTESIIKDLIIDVGVSLSLVEQNGFKNFMHVVDPMYSLLSRRQ</sequence>